<keyword evidence="4" id="KW-1185">Reference proteome</keyword>
<proteinExistence type="predicted"/>
<dbReference type="RefSeq" id="WP_114839057.1">
    <property type="nucleotide sequence ID" value="NZ_CP031217.1"/>
</dbReference>
<dbReference type="Proteomes" id="UP000289193">
    <property type="component" value="Unassembled WGS sequence"/>
</dbReference>
<evidence type="ECO:0008006" key="5">
    <source>
        <dbReference type="Google" id="ProtNLM"/>
    </source>
</evidence>
<dbReference type="AlphaFoldDB" id="A0AAX2AD87"/>
<name>A0AAX2AD87_9BACT</name>
<dbReference type="EMBL" id="PDKM01000001">
    <property type="protein sequence ID" value="RXK11324.1"/>
    <property type="molecule type" value="Genomic_DNA"/>
</dbReference>
<protein>
    <recommendedName>
        <fullName evidence="5">DNA-binding protein</fullName>
    </recommendedName>
</protein>
<reference evidence="1 3" key="2">
    <citation type="submission" date="2018-07" db="EMBL/GenBank/DDBJ databases">
        <title>Complete genome of the Arcobacter bivalviorum type strain LMG 26154.</title>
        <authorList>
            <person name="Miller W.G."/>
            <person name="Yee E."/>
            <person name="Bono J.L."/>
        </authorList>
    </citation>
    <scope>NUCLEOTIDE SEQUENCE [LARGE SCALE GENOMIC DNA]</scope>
    <source>
        <strain evidence="1 3">LMG 26154</strain>
    </source>
</reference>
<dbReference type="Proteomes" id="UP000253850">
    <property type="component" value="Chromosome"/>
</dbReference>
<organism evidence="2 4">
    <name type="scientific">Halarcobacter bivalviorum</name>
    <dbReference type="NCBI Taxonomy" id="663364"/>
    <lineage>
        <taxon>Bacteria</taxon>
        <taxon>Pseudomonadati</taxon>
        <taxon>Campylobacterota</taxon>
        <taxon>Epsilonproteobacteria</taxon>
        <taxon>Campylobacterales</taxon>
        <taxon>Arcobacteraceae</taxon>
        <taxon>Halarcobacter</taxon>
    </lineage>
</organism>
<evidence type="ECO:0000313" key="1">
    <source>
        <dbReference type="EMBL" id="AXH12217.1"/>
    </source>
</evidence>
<sequence>MNISSEIIFTSMLQALISKYGVMLTSKDCAEALGISTRTLDERRKAAIDCPEFIEAKKGIMFPVQNVVNYQLEKSKQCIKVDY</sequence>
<accession>A0AAX2AD87</accession>
<evidence type="ECO:0000313" key="3">
    <source>
        <dbReference type="Proteomes" id="UP000253850"/>
    </source>
</evidence>
<dbReference type="EMBL" id="CP031217">
    <property type="protein sequence ID" value="AXH12217.1"/>
    <property type="molecule type" value="Genomic_DNA"/>
</dbReference>
<gene>
    <name evidence="1" type="ORF">ABIV_1217</name>
    <name evidence="2" type="ORF">CRV05_02850</name>
</gene>
<reference evidence="2 4" key="1">
    <citation type="submission" date="2017-10" db="EMBL/GenBank/DDBJ databases">
        <title>Genomics of the genus Arcobacter.</title>
        <authorList>
            <person name="Perez-Cataluna A."/>
            <person name="Figueras M.J."/>
        </authorList>
    </citation>
    <scope>NUCLEOTIDE SEQUENCE [LARGE SCALE GENOMIC DNA]</scope>
    <source>
        <strain evidence="2 4">CECT 7835</strain>
    </source>
</reference>
<evidence type="ECO:0000313" key="4">
    <source>
        <dbReference type="Proteomes" id="UP000289193"/>
    </source>
</evidence>
<evidence type="ECO:0000313" key="2">
    <source>
        <dbReference type="EMBL" id="RXK11324.1"/>
    </source>
</evidence>
<dbReference type="KEGG" id="hbv:ABIV_1217"/>